<name>A0A2P5D4P3_TREOI</name>
<reference evidence="9" key="1">
    <citation type="submission" date="2016-06" db="EMBL/GenBank/DDBJ databases">
        <title>Parallel loss of symbiosis genes in relatives of nitrogen-fixing non-legume Parasponia.</title>
        <authorList>
            <person name="Van Velzen R."/>
            <person name="Holmer R."/>
            <person name="Bu F."/>
            <person name="Rutten L."/>
            <person name="Van Zeijl A."/>
            <person name="Liu W."/>
            <person name="Santuari L."/>
            <person name="Cao Q."/>
            <person name="Sharma T."/>
            <person name="Shen D."/>
            <person name="Roswanjaya Y."/>
            <person name="Wardhani T."/>
            <person name="Kalhor M.S."/>
            <person name="Jansen J."/>
            <person name="Van den Hoogen J."/>
            <person name="Gungor B."/>
            <person name="Hartog M."/>
            <person name="Hontelez J."/>
            <person name="Verver J."/>
            <person name="Yang W.-C."/>
            <person name="Schijlen E."/>
            <person name="Repin R."/>
            <person name="Schilthuizen M."/>
            <person name="Schranz E."/>
            <person name="Heidstra R."/>
            <person name="Miyata K."/>
            <person name="Fedorova E."/>
            <person name="Kohlen W."/>
            <person name="Bisseling T."/>
            <person name="Smit S."/>
            <person name="Geurts R."/>
        </authorList>
    </citation>
    <scope>NUCLEOTIDE SEQUENCE [LARGE SCALE GENOMIC DNA]</scope>
    <source>
        <strain evidence="9">cv. RG33-2</strain>
    </source>
</reference>
<dbReference type="Gene3D" id="2.60.40.790">
    <property type="match status" value="1"/>
</dbReference>
<feature type="domain" description="SHSP" evidence="7">
    <location>
        <begin position="4"/>
        <end position="111"/>
    </location>
</feature>
<accession>A0A2P5D4P3</accession>
<keyword evidence="8" id="KW-0346">Stress response</keyword>
<evidence type="ECO:0000256" key="3">
    <source>
        <dbReference type="ARBA" id="ARBA00022821"/>
    </source>
</evidence>
<keyword evidence="9" id="KW-1185">Reference proteome</keyword>
<dbReference type="STRING" id="63057.A0A2P5D4P3"/>
<sequence length="177" mass="20521">MESTPSYVDFEPYCAWRKEEEIHTLAVHLHGFKREQLRVQVNDQRILTIYGQRLLDENNYLWSRFTKQVKLHEDCNENGIRAKFSSGILTITMPLRIKTPQHDQHRSVHDHESCTSRKQKSDNYSTQSKVRGDDKEKYCKSSVLFEKAAKVAAVVLVLAVSGAFLKSIFKQRSPPLN</sequence>
<dbReference type="Pfam" id="PF00011">
    <property type="entry name" value="HSP20"/>
    <property type="match status" value="1"/>
</dbReference>
<dbReference type="Proteomes" id="UP000237000">
    <property type="component" value="Unassembled WGS sequence"/>
</dbReference>
<gene>
    <name evidence="8" type="ORF">TorRG33x02_262530</name>
</gene>
<evidence type="ECO:0000313" key="9">
    <source>
        <dbReference type="Proteomes" id="UP000237000"/>
    </source>
</evidence>
<dbReference type="EMBL" id="JXTC01000297">
    <property type="protein sequence ID" value="PON68271.1"/>
    <property type="molecule type" value="Genomic_DNA"/>
</dbReference>
<evidence type="ECO:0000259" key="7">
    <source>
        <dbReference type="PROSITE" id="PS01031"/>
    </source>
</evidence>
<dbReference type="SUPFAM" id="SSF49764">
    <property type="entry name" value="HSP20-like chaperones"/>
    <property type="match status" value="1"/>
</dbReference>
<dbReference type="InParanoid" id="A0A2P5D4P3"/>
<proteinExistence type="inferred from homology"/>
<dbReference type="InterPro" id="IPR002068">
    <property type="entry name" value="A-crystallin/Hsp20_dom"/>
</dbReference>
<comment type="subcellular location">
    <subcellularLocation>
        <location evidence="1">Cell membrane</location>
        <topology evidence="1">Single-pass membrane protein</topology>
    </subcellularLocation>
</comment>
<dbReference type="PANTHER" id="PTHR43670:SF118">
    <property type="entry name" value="HSP20_ALPHA CRYSTALLIN FAMILY PROTEIN"/>
    <property type="match status" value="1"/>
</dbReference>
<dbReference type="GO" id="GO:0034605">
    <property type="term" value="P:cellular response to heat"/>
    <property type="evidence" value="ECO:0007669"/>
    <property type="project" value="TreeGrafter"/>
</dbReference>
<keyword evidence="2" id="KW-1003">Cell membrane</keyword>
<dbReference type="AlphaFoldDB" id="A0A2P5D4P3"/>
<comment type="similarity">
    <text evidence="4 5">Belongs to the small heat shock protein (HSP20) family.</text>
</comment>
<keyword evidence="3" id="KW-0611">Plant defense</keyword>
<evidence type="ECO:0000313" key="8">
    <source>
        <dbReference type="EMBL" id="PON68271.1"/>
    </source>
</evidence>
<keyword evidence="2" id="KW-0472">Membrane</keyword>
<feature type="compositionally biased region" description="Basic and acidic residues" evidence="6">
    <location>
        <begin position="100"/>
        <end position="121"/>
    </location>
</feature>
<evidence type="ECO:0000256" key="1">
    <source>
        <dbReference type="ARBA" id="ARBA00004162"/>
    </source>
</evidence>
<protein>
    <submittedName>
        <fullName evidence="8">Small heat shock protein HSP</fullName>
    </submittedName>
</protein>
<evidence type="ECO:0000256" key="4">
    <source>
        <dbReference type="PROSITE-ProRule" id="PRU00285"/>
    </source>
</evidence>
<evidence type="ECO:0000256" key="5">
    <source>
        <dbReference type="RuleBase" id="RU003616"/>
    </source>
</evidence>
<dbReference type="OrthoDB" id="1431247at2759"/>
<dbReference type="PANTHER" id="PTHR43670">
    <property type="entry name" value="HEAT SHOCK PROTEIN 26"/>
    <property type="match status" value="1"/>
</dbReference>
<dbReference type="GO" id="GO:0005886">
    <property type="term" value="C:plasma membrane"/>
    <property type="evidence" value="ECO:0007669"/>
    <property type="project" value="UniProtKB-SubCell"/>
</dbReference>
<evidence type="ECO:0000256" key="2">
    <source>
        <dbReference type="ARBA" id="ARBA00022475"/>
    </source>
</evidence>
<organism evidence="8 9">
    <name type="scientific">Trema orientale</name>
    <name type="common">Charcoal tree</name>
    <name type="synonym">Celtis orientalis</name>
    <dbReference type="NCBI Taxonomy" id="63057"/>
    <lineage>
        <taxon>Eukaryota</taxon>
        <taxon>Viridiplantae</taxon>
        <taxon>Streptophyta</taxon>
        <taxon>Embryophyta</taxon>
        <taxon>Tracheophyta</taxon>
        <taxon>Spermatophyta</taxon>
        <taxon>Magnoliopsida</taxon>
        <taxon>eudicotyledons</taxon>
        <taxon>Gunneridae</taxon>
        <taxon>Pentapetalae</taxon>
        <taxon>rosids</taxon>
        <taxon>fabids</taxon>
        <taxon>Rosales</taxon>
        <taxon>Cannabaceae</taxon>
        <taxon>Trema</taxon>
    </lineage>
</organism>
<evidence type="ECO:0000256" key="6">
    <source>
        <dbReference type="SAM" id="MobiDB-lite"/>
    </source>
</evidence>
<comment type="caution">
    <text evidence="8">The sequence shown here is derived from an EMBL/GenBank/DDBJ whole genome shotgun (WGS) entry which is preliminary data.</text>
</comment>
<dbReference type="InterPro" id="IPR008978">
    <property type="entry name" value="HSP20-like_chaperone"/>
</dbReference>
<dbReference type="CDD" id="cd06464">
    <property type="entry name" value="ACD_sHsps-like"/>
    <property type="match status" value="1"/>
</dbReference>
<feature type="region of interest" description="Disordered" evidence="6">
    <location>
        <begin position="100"/>
        <end position="131"/>
    </location>
</feature>
<dbReference type="GO" id="GO:0006952">
    <property type="term" value="P:defense response"/>
    <property type="evidence" value="ECO:0007669"/>
    <property type="project" value="UniProtKB-KW"/>
</dbReference>
<dbReference type="PROSITE" id="PS01031">
    <property type="entry name" value="SHSP"/>
    <property type="match status" value="1"/>
</dbReference>